<evidence type="ECO:0000256" key="1">
    <source>
        <dbReference type="SAM" id="SignalP"/>
    </source>
</evidence>
<name>A0A182R5A3_ANOFN</name>
<dbReference type="EnsemblMetazoa" id="AFUN001345-RA">
    <property type="protein sequence ID" value="AFUN001345-PA"/>
    <property type="gene ID" value="AFUN001345"/>
</dbReference>
<sequence>MKFLTQILFSTVLGLLELMAAGQITDTTENPTATSGLVTRGQITSTTYNVDPDGIVIWGEPKEPCLNEFGKWVFCSLENVSPD</sequence>
<dbReference type="AlphaFoldDB" id="A0A182R5A3"/>
<keyword evidence="1" id="KW-0732">Signal</keyword>
<proteinExistence type="predicted"/>
<reference evidence="2" key="1">
    <citation type="submission" date="2020-05" db="UniProtKB">
        <authorList>
            <consortium name="EnsemblMetazoa"/>
        </authorList>
    </citation>
    <scope>IDENTIFICATION</scope>
    <source>
        <strain evidence="2">FUMOZ</strain>
    </source>
</reference>
<protein>
    <submittedName>
        <fullName evidence="2">Uncharacterized protein</fullName>
    </submittedName>
</protein>
<evidence type="ECO:0000313" key="2">
    <source>
        <dbReference type="EnsemblMetazoa" id="AFUN001345-PA"/>
    </source>
</evidence>
<accession>A0A182R5A3</accession>
<feature type="signal peptide" evidence="1">
    <location>
        <begin position="1"/>
        <end position="22"/>
    </location>
</feature>
<feature type="chain" id="PRO_5021463635" evidence="1">
    <location>
        <begin position="23"/>
        <end position="83"/>
    </location>
</feature>
<organism evidence="2">
    <name type="scientific">Anopheles funestus</name>
    <name type="common">African malaria mosquito</name>
    <dbReference type="NCBI Taxonomy" id="62324"/>
    <lineage>
        <taxon>Eukaryota</taxon>
        <taxon>Metazoa</taxon>
        <taxon>Ecdysozoa</taxon>
        <taxon>Arthropoda</taxon>
        <taxon>Hexapoda</taxon>
        <taxon>Insecta</taxon>
        <taxon>Pterygota</taxon>
        <taxon>Neoptera</taxon>
        <taxon>Endopterygota</taxon>
        <taxon>Diptera</taxon>
        <taxon>Nematocera</taxon>
        <taxon>Culicoidea</taxon>
        <taxon>Culicidae</taxon>
        <taxon>Anophelinae</taxon>
        <taxon>Anopheles</taxon>
    </lineage>
</organism>
<dbReference type="VEuPathDB" id="VectorBase:AFUN001345"/>